<evidence type="ECO:0000256" key="2">
    <source>
        <dbReference type="ARBA" id="ARBA00004141"/>
    </source>
</evidence>
<evidence type="ECO:0000256" key="3">
    <source>
        <dbReference type="ARBA" id="ARBA00008804"/>
    </source>
</evidence>
<keyword evidence="13 16" id="KW-0472">Membrane</keyword>
<evidence type="ECO:0000256" key="6">
    <source>
        <dbReference type="ARBA" id="ARBA00022692"/>
    </source>
</evidence>
<dbReference type="InterPro" id="IPR059000">
    <property type="entry name" value="ATPase_P-type_domA"/>
</dbReference>
<keyword evidence="6 16" id="KW-0812">Transmembrane</keyword>
<dbReference type="InterPro" id="IPR008250">
    <property type="entry name" value="ATPase_P-typ_transduc_dom_A_sf"/>
</dbReference>
<comment type="function">
    <text evidence="1">The plasma membrane ATPase of plants and fungi is a hydrogen ion pump. The proton gradient it generates drives the active transport of nutrients by H(+)-symport. The resulting external acidification and/or internal alkinization may mediate growth responses.</text>
</comment>
<dbReference type="PRINTS" id="PR00119">
    <property type="entry name" value="CATATPASE"/>
</dbReference>
<evidence type="ECO:0000256" key="1">
    <source>
        <dbReference type="ARBA" id="ARBA00003417"/>
    </source>
</evidence>
<dbReference type="SFLD" id="SFLDS00003">
    <property type="entry name" value="Haloacid_Dehalogenase"/>
    <property type="match status" value="1"/>
</dbReference>
<organism evidence="18">
    <name type="scientific">Chara australis</name>
    <dbReference type="NCBI Taxonomy" id="31298"/>
    <lineage>
        <taxon>Eukaryota</taxon>
        <taxon>Viridiplantae</taxon>
        <taxon>Streptophyta</taxon>
        <taxon>Charophyceae</taxon>
        <taxon>Charales</taxon>
        <taxon>Characeae</taxon>
        <taxon>Chara</taxon>
    </lineage>
</organism>
<dbReference type="SFLD" id="SFLDF00027">
    <property type="entry name" value="p-type_atpase"/>
    <property type="match status" value="1"/>
</dbReference>
<evidence type="ECO:0000256" key="4">
    <source>
        <dbReference type="ARBA" id="ARBA00012476"/>
    </source>
</evidence>
<evidence type="ECO:0000256" key="9">
    <source>
        <dbReference type="ARBA" id="ARBA00022840"/>
    </source>
</evidence>
<evidence type="ECO:0000256" key="10">
    <source>
        <dbReference type="ARBA" id="ARBA00022842"/>
    </source>
</evidence>
<keyword evidence="16" id="KW-0406">Ion transport</keyword>
<dbReference type="PANTHER" id="PTHR42861">
    <property type="entry name" value="CALCIUM-TRANSPORTING ATPASE"/>
    <property type="match status" value="1"/>
</dbReference>
<dbReference type="InterPro" id="IPR001757">
    <property type="entry name" value="P_typ_ATPase"/>
</dbReference>
<dbReference type="GO" id="GO:0120029">
    <property type="term" value="P:proton export across plasma membrane"/>
    <property type="evidence" value="ECO:0007669"/>
    <property type="project" value="UniProtKB-UniRule"/>
</dbReference>
<dbReference type="InterPro" id="IPR023298">
    <property type="entry name" value="ATPase_P-typ_TM_dom_sf"/>
</dbReference>
<keyword evidence="12 16" id="KW-1133">Transmembrane helix</keyword>
<dbReference type="InterPro" id="IPR018303">
    <property type="entry name" value="ATPase_P-typ_P_site"/>
</dbReference>
<evidence type="ECO:0000256" key="14">
    <source>
        <dbReference type="ARBA" id="ARBA00048122"/>
    </source>
</evidence>
<feature type="domain" description="Cation-transporting P-type ATPase N-terminal" evidence="17">
    <location>
        <begin position="10"/>
        <end position="73"/>
    </location>
</feature>
<dbReference type="PRINTS" id="PR00120">
    <property type="entry name" value="HATPASE"/>
</dbReference>
<feature type="transmembrane region" description="Helical" evidence="16">
    <location>
        <begin position="801"/>
        <end position="822"/>
    </location>
</feature>
<evidence type="ECO:0000256" key="15">
    <source>
        <dbReference type="ARBA" id="ARBA00071631"/>
    </source>
</evidence>
<dbReference type="InterPro" id="IPR023214">
    <property type="entry name" value="HAD_sf"/>
</dbReference>
<dbReference type="SUPFAM" id="SSF81653">
    <property type="entry name" value="Calcium ATPase, transduction domain A"/>
    <property type="match status" value="1"/>
</dbReference>
<feature type="transmembrane region" description="Helical" evidence="16">
    <location>
        <begin position="767"/>
        <end position="789"/>
    </location>
</feature>
<comment type="catalytic activity">
    <reaction evidence="14 16">
        <text>ATP + H2O + H(+)(in) = ADP + phosphate + 2 H(+)(out)</text>
        <dbReference type="Rhea" id="RHEA:20852"/>
        <dbReference type="ChEBI" id="CHEBI:15377"/>
        <dbReference type="ChEBI" id="CHEBI:15378"/>
        <dbReference type="ChEBI" id="CHEBI:30616"/>
        <dbReference type="ChEBI" id="CHEBI:43474"/>
        <dbReference type="ChEBI" id="CHEBI:456216"/>
        <dbReference type="EC" id="7.1.2.1"/>
    </reaction>
</comment>
<keyword evidence="7" id="KW-0479">Metal-binding</keyword>
<feature type="transmembrane region" description="Helical" evidence="16">
    <location>
        <begin position="689"/>
        <end position="712"/>
    </location>
</feature>
<dbReference type="NCBIfam" id="TIGR01647">
    <property type="entry name" value="ATPase-IIIA_H"/>
    <property type="match status" value="1"/>
</dbReference>
<dbReference type="Gene3D" id="3.40.1110.10">
    <property type="entry name" value="Calcium-transporting ATPase, cytoplasmic domain N"/>
    <property type="match status" value="1"/>
</dbReference>
<dbReference type="GO" id="GO:0016887">
    <property type="term" value="F:ATP hydrolysis activity"/>
    <property type="evidence" value="ECO:0007669"/>
    <property type="project" value="InterPro"/>
</dbReference>
<evidence type="ECO:0000256" key="12">
    <source>
        <dbReference type="ARBA" id="ARBA00022989"/>
    </source>
</evidence>
<evidence type="ECO:0000313" key="18">
    <source>
        <dbReference type="EMBL" id="AWC08675.1"/>
    </source>
</evidence>
<dbReference type="SFLD" id="SFLDG00002">
    <property type="entry name" value="C1.7:_P-type_atpase_like"/>
    <property type="match status" value="1"/>
</dbReference>
<feature type="transmembrane region" description="Helical" evidence="16">
    <location>
        <begin position="254"/>
        <end position="279"/>
    </location>
</feature>
<feature type="transmembrane region" description="Helical" evidence="16">
    <location>
        <begin position="219"/>
        <end position="242"/>
    </location>
</feature>
<evidence type="ECO:0000256" key="13">
    <source>
        <dbReference type="ARBA" id="ARBA00023136"/>
    </source>
</evidence>
<evidence type="ECO:0000256" key="11">
    <source>
        <dbReference type="ARBA" id="ARBA00022967"/>
    </source>
</evidence>
<dbReference type="Gene3D" id="2.70.150.10">
    <property type="entry name" value="Calcium-transporting ATPase, cytoplasmic transduction domain A"/>
    <property type="match status" value="1"/>
</dbReference>
<accession>A0A2U7YG79</accession>
<dbReference type="InterPro" id="IPR004014">
    <property type="entry name" value="ATPase_P-typ_cation-transptr_N"/>
</dbReference>
<feature type="transmembrane region" description="Helical" evidence="16">
    <location>
        <begin position="53"/>
        <end position="71"/>
    </location>
</feature>
<proteinExistence type="evidence at transcript level"/>
<name>A0A2U7YG79_9VIRI</name>
<dbReference type="CDD" id="cd02076">
    <property type="entry name" value="P-type_ATPase_H"/>
    <property type="match status" value="1"/>
</dbReference>
<feature type="transmembrane region" description="Helical" evidence="16">
    <location>
        <begin position="620"/>
        <end position="641"/>
    </location>
</feature>
<keyword evidence="9 16" id="KW-0067">ATP-binding</keyword>
<keyword evidence="11 16" id="KW-1278">Translocase</keyword>
<keyword evidence="10 16" id="KW-0460">Magnesium</keyword>
<feature type="transmembrane region" description="Helical" evidence="16">
    <location>
        <begin position="842"/>
        <end position="859"/>
    </location>
</feature>
<dbReference type="SMART" id="SM00831">
    <property type="entry name" value="Cation_ATPase_N"/>
    <property type="match status" value="1"/>
</dbReference>
<dbReference type="EMBL" id="MF196972">
    <property type="protein sequence ID" value="AWC08675.1"/>
    <property type="molecule type" value="mRNA"/>
</dbReference>
<dbReference type="Pfam" id="PF00702">
    <property type="entry name" value="Hydrolase"/>
    <property type="match status" value="1"/>
</dbReference>
<dbReference type="Gene3D" id="3.40.50.1000">
    <property type="entry name" value="HAD superfamily/HAD-like"/>
    <property type="match status" value="1"/>
</dbReference>
<dbReference type="Gene3D" id="1.20.1110.10">
    <property type="entry name" value="Calcium-transporting ATPase, transmembrane domain"/>
    <property type="match status" value="1"/>
</dbReference>
<keyword evidence="16" id="KW-0375">Hydrogen ion transport</keyword>
<dbReference type="GO" id="GO:0005886">
    <property type="term" value="C:plasma membrane"/>
    <property type="evidence" value="ECO:0007669"/>
    <property type="project" value="UniProtKB-SubCell"/>
</dbReference>
<dbReference type="InterPro" id="IPR006534">
    <property type="entry name" value="P-type_ATPase_IIIA"/>
</dbReference>
<dbReference type="InterPro" id="IPR036412">
    <property type="entry name" value="HAD-like_sf"/>
</dbReference>
<protein>
    <recommendedName>
        <fullName evidence="15 16">Plasma membrane ATPase</fullName>
        <ecNumber evidence="4 16">7.1.2.1</ecNumber>
    </recommendedName>
</protein>
<dbReference type="GO" id="GO:0046872">
    <property type="term" value="F:metal ion binding"/>
    <property type="evidence" value="ECO:0007669"/>
    <property type="project" value="UniProtKB-KW"/>
</dbReference>
<reference evidence="18" key="1">
    <citation type="submission" date="2017-06" db="EMBL/GenBank/DDBJ databases">
        <authorList>
            <person name="Kim H.J."/>
            <person name="Triplett B.A."/>
        </authorList>
    </citation>
    <scope>NUCLEOTIDE SEQUENCE</scope>
    <source>
        <strain evidence="18">IF01</strain>
    </source>
</reference>
<dbReference type="GO" id="GO:0005524">
    <property type="term" value="F:ATP binding"/>
    <property type="evidence" value="ECO:0007669"/>
    <property type="project" value="UniProtKB-UniRule"/>
</dbReference>
<comment type="subcellular location">
    <subcellularLocation>
        <location evidence="16">Cell membrane</location>
        <topology evidence="16">Multi-pass membrane protein</topology>
    </subcellularLocation>
    <subcellularLocation>
        <location evidence="2">Membrane</location>
        <topology evidence="2">Multi-pass membrane protein</topology>
    </subcellularLocation>
</comment>
<keyword evidence="16" id="KW-0813">Transport</keyword>
<dbReference type="GO" id="GO:0008553">
    <property type="term" value="F:P-type proton-exporting transporter activity"/>
    <property type="evidence" value="ECO:0007669"/>
    <property type="project" value="UniProtKB-UniRule"/>
</dbReference>
<dbReference type="InterPro" id="IPR044492">
    <property type="entry name" value="P_typ_ATPase_HD_dom"/>
</dbReference>
<evidence type="ECO:0000256" key="8">
    <source>
        <dbReference type="ARBA" id="ARBA00022741"/>
    </source>
</evidence>
<dbReference type="Pfam" id="PF00690">
    <property type="entry name" value="Cation_ATPase_N"/>
    <property type="match status" value="1"/>
</dbReference>
<dbReference type="Pfam" id="PF00122">
    <property type="entry name" value="E1-E2_ATPase"/>
    <property type="match status" value="1"/>
</dbReference>
<dbReference type="FunFam" id="3.40.50.1000:FF:000211">
    <property type="entry name" value="Plasma membrane ATPase"/>
    <property type="match status" value="1"/>
</dbReference>
<comment type="similarity">
    <text evidence="3 16">Belongs to the cation transport ATPase (P-type) (TC 3.A.3) family. Type IIIA subfamily.</text>
</comment>
<keyword evidence="8 16" id="KW-0547">Nucleotide-binding</keyword>
<evidence type="ECO:0000259" key="17">
    <source>
        <dbReference type="SMART" id="SM00831"/>
    </source>
</evidence>
<dbReference type="NCBIfam" id="TIGR01494">
    <property type="entry name" value="ATPase_P-type"/>
    <property type="match status" value="2"/>
</dbReference>
<dbReference type="EC" id="7.1.2.1" evidence="4 16"/>
<dbReference type="SUPFAM" id="SSF56784">
    <property type="entry name" value="HAD-like"/>
    <property type="match status" value="1"/>
</dbReference>
<evidence type="ECO:0000256" key="7">
    <source>
        <dbReference type="ARBA" id="ARBA00022723"/>
    </source>
</evidence>
<feature type="transmembrane region" description="Helical" evidence="16">
    <location>
        <begin position="724"/>
        <end position="747"/>
    </location>
</feature>
<dbReference type="FunFam" id="2.70.150.10:FF:000042">
    <property type="entry name" value="Plasma membrane ATPase"/>
    <property type="match status" value="1"/>
</dbReference>
<dbReference type="InterPro" id="IPR023299">
    <property type="entry name" value="ATPase_P-typ_cyto_dom_N"/>
</dbReference>
<dbReference type="PROSITE" id="PS00154">
    <property type="entry name" value="ATPASE_E1_E2"/>
    <property type="match status" value="1"/>
</dbReference>
<keyword evidence="5" id="KW-0597">Phosphoprotein</keyword>
<dbReference type="AlphaFoldDB" id="A0A2U7YG79"/>
<evidence type="ECO:0000256" key="5">
    <source>
        <dbReference type="ARBA" id="ARBA00022553"/>
    </source>
</evidence>
<dbReference type="SUPFAM" id="SSF81665">
    <property type="entry name" value="Calcium ATPase, transmembrane domain M"/>
    <property type="match status" value="1"/>
</dbReference>
<sequence>MGQDEGGKGGKHKNFVPSKGLTSAEASNLLQIHGKNELEEKVTPSWVIFLRQLYAPMPILIWVAIIVEMAIKNWLDAAILLCIQLANATIGWYETTKAGNAVAALKASLKPRATVKRDGKVQTIDGSLLVPGDLVLLGAGSAIPADCIINEGTIDVDTSALTGESMPETKYGGDEAQWGSTCVQGEVEATVTGTGKNTFFGRTAALLGDTNELGNIQKIILKITAGLVIISITLCAIALVYLLKGRNQDFIEALRFVVVLMVASVPLAIEIVTTCTLAVGSRNLSAMNAIVTRLVSIEEMAGMNVLCSDKTGTLTLNKMVIQEDTPIFMRGETRETVIRSAALAAKWKEPPRDALDTMVLGTADLPSLDVYEQLDYMPFNPKVKRTEATLKGPDGKVFKTTKGAPHIILELCENKREIANEVNARVNQFGLRGIRCLAVAKSDEGDRWRMMGVLTFLDPPRPDTKDTIERAQKFGVVVKMITGDQVVIALETARSLGLGTSIRGVQGLPSLGADNKIPKDLGKNYGRMILDCDGFAQVFPEHKYLIVEALRQIGCSVGMTGDGVNDAPALKRADVGIAVSGATDAARAASDIVLTSPGLSVVVEAIIVARCIFQRVKSFINYRIAATLQLLCFFFIAVFAFNPKDYQPPFCPGKGEPELYDSRWRHCIERHEKKKLEEDGWPEFFQLPVLLLMLITLLNDGTLITIGYDYVIPSQNPEKWNLKVLGLASVVLAAVACFSSLLLLWAALDSWRTHSLFQRWGLRPIEYGQIVTMIYLKVSLSDFLTLFSSRTMGWFWTQRPGILLFCGALISLGISTIIASTFPNVEFEHMPIAGLAHAGAKYKMWTLWVWLYCILWWFIQDGLKVAVYRLVVKYNVFGVNKGKEVFVKAPGKEVLDPVGNDNDVVTVSYSRASGKAMATQFKEGAAAATAQDTRLGREIGARYEVGEDGQEYLSVSYSREAGAAIAAELRAEMLKKSGATPPKYK</sequence>
<evidence type="ECO:0000256" key="16">
    <source>
        <dbReference type="RuleBase" id="RU362083"/>
    </source>
</evidence>
<dbReference type="FunFam" id="3.40.1110.10:FF:000005">
    <property type="entry name" value="Plasma membrane ATPase"/>
    <property type="match status" value="1"/>
</dbReference>